<dbReference type="Proteomes" id="UP000245820">
    <property type="component" value="Chromosome"/>
</dbReference>
<evidence type="ECO:0000313" key="2">
    <source>
        <dbReference type="EMBL" id="AWL03384.1"/>
    </source>
</evidence>
<protein>
    <recommendedName>
        <fullName evidence="4">DUF1376 domain-containing protein</fullName>
    </recommendedName>
</protein>
<feature type="region of interest" description="Disordered" evidence="1">
    <location>
        <begin position="110"/>
        <end position="160"/>
    </location>
</feature>
<name>A0A2S2DDG3_9BURK</name>
<feature type="compositionally biased region" description="Basic and acidic residues" evidence="1">
    <location>
        <begin position="258"/>
        <end position="268"/>
    </location>
</feature>
<keyword evidence="3" id="KW-1185">Reference proteome</keyword>
<dbReference type="RefSeq" id="WP_109343787.1">
    <property type="nucleotide sequence ID" value="NZ_CP029343.1"/>
</dbReference>
<reference evidence="2 3" key="1">
    <citation type="submission" date="2018-05" db="EMBL/GenBank/DDBJ databases">
        <title>Complete genome sequence of Massilia oculi sp. nov. CCUG 43427T (=DSM 26321T), the type strain of M. oculi, and comparison with genome sequences of other Massilia strains.</title>
        <authorList>
            <person name="Zhu B."/>
        </authorList>
    </citation>
    <scope>NUCLEOTIDE SEQUENCE [LARGE SCALE GENOMIC DNA]</scope>
    <source>
        <strain evidence="2 3">CCUG 43427</strain>
    </source>
</reference>
<accession>A0A2S2DDG3</accession>
<feature type="compositionally biased region" description="Basic and acidic residues" evidence="1">
    <location>
        <begin position="133"/>
        <end position="147"/>
    </location>
</feature>
<dbReference type="OrthoDB" id="5526813at2"/>
<gene>
    <name evidence="2" type="ORF">DIR46_02235</name>
</gene>
<evidence type="ECO:0000313" key="3">
    <source>
        <dbReference type="Proteomes" id="UP000245820"/>
    </source>
</evidence>
<dbReference type="KEGG" id="mtim:DIR46_02235"/>
<sequence>MAGEWIKFEANTPEKQEVFTITVAMGWDDPDLTVGKLLKVWRWFDQQTVNGNAPRVTAALMDRIIGVTGFAQAMCDVGWLIADEHGISLPNFERHNGQTAKNRALTAKRVAKHKGNAKDNDEGNADSVTAALPKEEKRREQKKEPRSKAKPAPAAPTFDPGAELASLAVSPQIATDWLALRKTKRAAVTPTALKNIIAEAGKAGLSLEAALSLCCTRGWAGFEAEWVLKDQRAGPAPAYQTSNDKAKAWADSLTGKNRSHEPDNRIIDLNDAPARKLG</sequence>
<dbReference type="AlphaFoldDB" id="A0A2S2DDG3"/>
<evidence type="ECO:0000256" key="1">
    <source>
        <dbReference type="SAM" id="MobiDB-lite"/>
    </source>
</evidence>
<proteinExistence type="predicted"/>
<feature type="region of interest" description="Disordered" evidence="1">
    <location>
        <begin position="253"/>
        <end position="278"/>
    </location>
</feature>
<evidence type="ECO:0008006" key="4">
    <source>
        <dbReference type="Google" id="ProtNLM"/>
    </source>
</evidence>
<dbReference type="EMBL" id="CP029343">
    <property type="protein sequence ID" value="AWL03384.1"/>
    <property type="molecule type" value="Genomic_DNA"/>
</dbReference>
<organism evidence="2 3">
    <name type="scientific">Massilia oculi</name>
    <dbReference type="NCBI Taxonomy" id="945844"/>
    <lineage>
        <taxon>Bacteria</taxon>
        <taxon>Pseudomonadati</taxon>
        <taxon>Pseudomonadota</taxon>
        <taxon>Betaproteobacteria</taxon>
        <taxon>Burkholderiales</taxon>
        <taxon>Oxalobacteraceae</taxon>
        <taxon>Telluria group</taxon>
        <taxon>Massilia</taxon>
    </lineage>
</organism>